<gene>
    <name evidence="1" type="ORF">C2845_PM10G18140</name>
</gene>
<proteinExistence type="predicted"/>
<protein>
    <submittedName>
        <fullName evidence="1">Uncharacterized protein</fullName>
    </submittedName>
</protein>
<accession>A0A3L6PH02</accession>
<comment type="caution">
    <text evidence="1">The sequence shown here is derived from an EMBL/GenBank/DDBJ whole genome shotgun (WGS) entry which is preliminary data.</text>
</comment>
<dbReference type="Proteomes" id="UP000275267">
    <property type="component" value="Unassembled WGS sequence"/>
</dbReference>
<sequence length="75" mass="7826">MAGLLSFDVGSVSGYHFQIRRPGEVKESEANPFGGFLSGIRARKGGGQQAAMDAALDLVGSSAPEGKGRTSAWER</sequence>
<evidence type="ECO:0000313" key="2">
    <source>
        <dbReference type="Proteomes" id="UP000275267"/>
    </source>
</evidence>
<dbReference type="EMBL" id="PQIB02000018">
    <property type="protein sequence ID" value="RLM56279.1"/>
    <property type="molecule type" value="Genomic_DNA"/>
</dbReference>
<evidence type="ECO:0000313" key="1">
    <source>
        <dbReference type="EMBL" id="RLM56279.1"/>
    </source>
</evidence>
<reference evidence="2" key="1">
    <citation type="journal article" date="2019" name="Nat. Commun.">
        <title>The genome of broomcorn millet.</title>
        <authorList>
            <person name="Zou C."/>
            <person name="Miki D."/>
            <person name="Li D."/>
            <person name="Tang Q."/>
            <person name="Xiao L."/>
            <person name="Rajput S."/>
            <person name="Deng P."/>
            <person name="Jia W."/>
            <person name="Huang R."/>
            <person name="Zhang M."/>
            <person name="Sun Y."/>
            <person name="Hu J."/>
            <person name="Fu X."/>
            <person name="Schnable P.S."/>
            <person name="Li F."/>
            <person name="Zhang H."/>
            <person name="Feng B."/>
            <person name="Zhu X."/>
            <person name="Liu R."/>
            <person name="Schnable J.C."/>
            <person name="Zhu J.-K."/>
            <person name="Zhang H."/>
        </authorList>
    </citation>
    <scope>NUCLEOTIDE SEQUENCE [LARGE SCALE GENOMIC DNA]</scope>
</reference>
<organism evidence="1 2">
    <name type="scientific">Panicum miliaceum</name>
    <name type="common">Proso millet</name>
    <name type="synonym">Broomcorn millet</name>
    <dbReference type="NCBI Taxonomy" id="4540"/>
    <lineage>
        <taxon>Eukaryota</taxon>
        <taxon>Viridiplantae</taxon>
        <taxon>Streptophyta</taxon>
        <taxon>Embryophyta</taxon>
        <taxon>Tracheophyta</taxon>
        <taxon>Spermatophyta</taxon>
        <taxon>Magnoliopsida</taxon>
        <taxon>Liliopsida</taxon>
        <taxon>Poales</taxon>
        <taxon>Poaceae</taxon>
        <taxon>PACMAD clade</taxon>
        <taxon>Panicoideae</taxon>
        <taxon>Panicodae</taxon>
        <taxon>Paniceae</taxon>
        <taxon>Panicinae</taxon>
        <taxon>Panicum</taxon>
        <taxon>Panicum sect. Panicum</taxon>
    </lineage>
</organism>
<dbReference type="AlphaFoldDB" id="A0A3L6PH02"/>
<keyword evidence="2" id="KW-1185">Reference proteome</keyword>
<name>A0A3L6PH02_PANMI</name>